<keyword evidence="4" id="KW-0378">Hydrolase</keyword>
<dbReference type="PANTHER" id="PTHR10887">
    <property type="entry name" value="DNA2/NAM7 HELICASE FAMILY"/>
    <property type="match status" value="1"/>
</dbReference>
<dbReference type="InterPro" id="IPR041679">
    <property type="entry name" value="DNA2/NAM7-like_C"/>
</dbReference>
<dbReference type="GO" id="GO:0004386">
    <property type="term" value="F:helicase activity"/>
    <property type="evidence" value="ECO:0007669"/>
    <property type="project" value="UniProtKB-KW"/>
</dbReference>
<evidence type="ECO:0000259" key="3">
    <source>
        <dbReference type="Pfam" id="PF13087"/>
    </source>
</evidence>
<keyword evidence="4" id="KW-0067">ATP-binding</keyword>
<evidence type="ECO:0000313" key="5">
    <source>
        <dbReference type="Proteomes" id="UP000807504"/>
    </source>
</evidence>
<dbReference type="Proteomes" id="UP000807504">
    <property type="component" value="Unassembled WGS sequence"/>
</dbReference>
<sequence>MNSGYSEIEDRITISDDAAYLDYNSCRIIKQAYPDDDFNIKYRNSQNSNATEIYNEKDMNLHSLLFGDDSTLSSISDSIKEHEESAKKMLDGDSEIDHEDTSLIEARSGDALNADIERPLSTSSVSSHEDIIIPFARKKQRDRSNSGNRKSENDIEMAADSSKKENQSIASIKRPYSTFKKQSLKRTLLTEPKQLTNFPKRIRKQKECKKDSEQIKKKILEKSKNEIVLSGQKAFVNQKNSSVFSTQKAVASSEGKCALPKNHMIISNKKLQPAKRNIGKNIQKSSKITTGVVLTKKLEFKIPKINKESSSDVKSNIETTAHQTEGSTLDKKTPSIARKPNKWASRSKFLITDFTTEKQKPPKTISAVLKPHVKSKKVAFSTNLSSSIDREINEIGRETTSEMSISNVTTDIQNFPIPVINTPRIANSNRRTDRKSLNDDSNLLKIPADVSRSVSHNQVLPELMKEQVSGNQEFNFKSHAVHSFDKNKTPIISGDNLQQSKEQNVVLKQQFPSSIAETSTINTKSTEWQLFFKDIGLNYKSDSIHTVDKGKTPVISENYFQPSTDQTIVSKLPLNVTTASYSETTDLLNNAQMFPTNHHNKTVIIHKKDSDRKNFMIKTIVEWKEIWFKEYEMMNTPHESLTNGVLHIPLYFSSLNHYISSFISMLLLEIWDRLYIAYKPIQEDERKVTNKFYFIVTDVEMKWDVAEYQCEALINHLSFEPKDGNLVVMFIKDKSTESINPIFGYINSYEIQSNNNINPELLNIDESWAKEARLYRFSVLVKIRPQLSPVLNNIMKGNGLCCILNYLKLVEAAQNLEYSPLCQSILIPDSDIFFSNYPDVPSTSTFNKTQMSIIQGISSEIGKHTSDPKLFLIQGAPGTGKTHIILGLLENLISSCLSKQKILIAAPTSQAIDEIGSRLIEMNKRLRSWHPHGGIRFIRVNLQEKTSEKMKPFSLDEIYAEYKIRSKMEKLKNINMQIQVLLKSNDPLDQADLKSLIEQEKDLRSQIEFMQSDKKTRLDYYHYLLQESQIILTTVSCCSSELLQDFCKQNWNLNFSCCVIDEVTQCTELELLQVISLGINKLILVGNQYGLPPVVLSKKAKNLGYERSTFERFLQYFSHTKQDNPAIELLLQYRMHSEICYFPSYYFYGNQLTAADGIDSRYEHFLEVHADKKLAPYTVFHMLGDRNLKLCTDSIIKLCIQSVTIKPNLSIGIIVPSKELLDVFKNWIRVLRSNNSNYEVIEVGTVEDFQGQEKDIVFLCCYKVSDQNSFLSNSRKLNVALTRARQCLILCLFLSKQNMEQDWVNLSRDAQYRRCFYFIKTIKAMSLILK</sequence>
<feature type="domain" description="DNA2/NAM7 helicase-like C-terminal" evidence="3">
    <location>
        <begin position="1105"/>
        <end position="1290"/>
    </location>
</feature>
<dbReference type="InterPro" id="IPR041677">
    <property type="entry name" value="DNA2/NAM7_AAA_11"/>
</dbReference>
<reference evidence="4" key="2">
    <citation type="submission" date="2020-06" db="EMBL/GenBank/DDBJ databases">
        <authorList>
            <person name="Sheffer M."/>
        </authorList>
    </citation>
    <scope>NUCLEOTIDE SEQUENCE</scope>
</reference>
<keyword evidence="5" id="KW-1185">Reference proteome</keyword>
<feature type="region of interest" description="Disordered" evidence="1">
    <location>
        <begin position="133"/>
        <end position="173"/>
    </location>
</feature>
<keyword evidence="4" id="KW-0347">Helicase</keyword>
<protein>
    <submittedName>
        <fullName evidence="4">Putative helicase senataxin like protein</fullName>
    </submittedName>
</protein>
<dbReference type="InterPro" id="IPR047187">
    <property type="entry name" value="SF1_C_Upf1"/>
</dbReference>
<dbReference type="Pfam" id="PF13087">
    <property type="entry name" value="AAA_12"/>
    <property type="match status" value="1"/>
</dbReference>
<comment type="caution">
    <text evidence="4">The sequence shown here is derived from an EMBL/GenBank/DDBJ whole genome shotgun (WGS) entry which is preliminary data.</text>
</comment>
<name>A0A8T0FA57_ARGBR</name>
<evidence type="ECO:0000256" key="1">
    <source>
        <dbReference type="SAM" id="MobiDB-lite"/>
    </source>
</evidence>
<dbReference type="InterPro" id="IPR045055">
    <property type="entry name" value="DNA2/NAM7-like"/>
</dbReference>
<dbReference type="PANTHER" id="PTHR10887:SF495">
    <property type="entry name" value="HELICASE SENATAXIN ISOFORM X1-RELATED"/>
    <property type="match status" value="1"/>
</dbReference>
<feature type="region of interest" description="Disordered" evidence="1">
    <location>
        <begin position="313"/>
        <end position="335"/>
    </location>
</feature>
<gene>
    <name evidence="4" type="ORF">HNY73_009668</name>
</gene>
<dbReference type="GO" id="GO:0001147">
    <property type="term" value="F:transcription termination site sequence-specific DNA binding"/>
    <property type="evidence" value="ECO:0007669"/>
    <property type="project" value="TreeGrafter"/>
</dbReference>
<keyword evidence="4" id="KW-0547">Nucleotide-binding</keyword>
<evidence type="ECO:0000313" key="4">
    <source>
        <dbReference type="EMBL" id="KAF8788134.1"/>
    </source>
</evidence>
<dbReference type="Gene3D" id="3.40.50.300">
    <property type="entry name" value="P-loop containing nucleotide triphosphate hydrolases"/>
    <property type="match status" value="2"/>
</dbReference>
<dbReference type="EMBL" id="JABXBU010000015">
    <property type="protein sequence ID" value="KAF8788134.1"/>
    <property type="molecule type" value="Genomic_DNA"/>
</dbReference>
<feature type="compositionally biased region" description="Polar residues" evidence="1">
    <location>
        <begin position="313"/>
        <end position="327"/>
    </location>
</feature>
<dbReference type="GO" id="GO:0016604">
    <property type="term" value="C:nuclear body"/>
    <property type="evidence" value="ECO:0007669"/>
    <property type="project" value="TreeGrafter"/>
</dbReference>
<accession>A0A8T0FA57</accession>
<evidence type="ECO:0000259" key="2">
    <source>
        <dbReference type="Pfam" id="PF13086"/>
    </source>
</evidence>
<dbReference type="Pfam" id="PF13086">
    <property type="entry name" value="AAA_11"/>
    <property type="match status" value="1"/>
</dbReference>
<dbReference type="InterPro" id="IPR027417">
    <property type="entry name" value="P-loop_NTPase"/>
</dbReference>
<dbReference type="GO" id="GO:0006369">
    <property type="term" value="P:termination of RNA polymerase II transcription"/>
    <property type="evidence" value="ECO:0007669"/>
    <property type="project" value="TreeGrafter"/>
</dbReference>
<proteinExistence type="predicted"/>
<dbReference type="CDD" id="cd18808">
    <property type="entry name" value="SF1_C_Upf1"/>
    <property type="match status" value="1"/>
</dbReference>
<organism evidence="4 5">
    <name type="scientific">Argiope bruennichi</name>
    <name type="common">Wasp spider</name>
    <name type="synonym">Aranea bruennichi</name>
    <dbReference type="NCBI Taxonomy" id="94029"/>
    <lineage>
        <taxon>Eukaryota</taxon>
        <taxon>Metazoa</taxon>
        <taxon>Ecdysozoa</taxon>
        <taxon>Arthropoda</taxon>
        <taxon>Chelicerata</taxon>
        <taxon>Arachnida</taxon>
        <taxon>Araneae</taxon>
        <taxon>Araneomorphae</taxon>
        <taxon>Entelegynae</taxon>
        <taxon>Araneoidea</taxon>
        <taxon>Araneidae</taxon>
        <taxon>Argiope</taxon>
    </lineage>
</organism>
<feature type="domain" description="DNA2/NAM7 helicase helicase" evidence="2">
    <location>
        <begin position="846"/>
        <end position="1098"/>
    </location>
</feature>
<reference evidence="4" key="1">
    <citation type="journal article" date="2020" name="bioRxiv">
        <title>Chromosome-level reference genome of the European wasp spider Argiope bruennichi: a resource for studies on range expansion and evolutionary adaptation.</title>
        <authorList>
            <person name="Sheffer M.M."/>
            <person name="Hoppe A."/>
            <person name="Krehenwinkel H."/>
            <person name="Uhl G."/>
            <person name="Kuss A.W."/>
            <person name="Jensen L."/>
            <person name="Jensen C."/>
            <person name="Gillespie R.G."/>
            <person name="Hoff K.J."/>
            <person name="Prost S."/>
        </authorList>
    </citation>
    <scope>NUCLEOTIDE SEQUENCE</scope>
</reference>
<dbReference type="SUPFAM" id="SSF52540">
    <property type="entry name" value="P-loop containing nucleoside triphosphate hydrolases"/>
    <property type="match status" value="1"/>
</dbReference>